<keyword evidence="4" id="KW-1185">Reference proteome</keyword>
<dbReference type="STRING" id="576131.SAMN05444486_101672"/>
<proteinExistence type="inferred from homology"/>
<dbReference type="GO" id="GO:0003676">
    <property type="term" value="F:nucleic acid binding"/>
    <property type="evidence" value="ECO:0007669"/>
    <property type="project" value="InterPro"/>
</dbReference>
<dbReference type="Gene3D" id="3.40.1350.10">
    <property type="match status" value="1"/>
</dbReference>
<dbReference type="InterPro" id="IPR011856">
    <property type="entry name" value="tRNA_endonuc-like_dom_sf"/>
</dbReference>
<keyword evidence="3" id="KW-0255">Endonuclease</keyword>
<reference evidence="3 4" key="1">
    <citation type="submission" date="2016-10" db="EMBL/GenBank/DDBJ databases">
        <authorList>
            <person name="de Groot N.N."/>
        </authorList>
    </citation>
    <scope>NUCLEOTIDE SEQUENCE [LARGE SCALE GENOMIC DNA]</scope>
    <source>
        <strain evidence="3 4">DSM 24677</strain>
    </source>
</reference>
<accession>A0A1H3HUV3</accession>
<dbReference type="Pfam" id="PF02021">
    <property type="entry name" value="UPF0102"/>
    <property type="match status" value="1"/>
</dbReference>
<evidence type="ECO:0000256" key="1">
    <source>
        <dbReference type="ARBA" id="ARBA00006738"/>
    </source>
</evidence>
<evidence type="ECO:0000313" key="4">
    <source>
        <dbReference type="Proteomes" id="UP000199026"/>
    </source>
</evidence>
<evidence type="ECO:0000256" key="2">
    <source>
        <dbReference type="HAMAP-Rule" id="MF_00048"/>
    </source>
</evidence>
<dbReference type="PANTHER" id="PTHR34039:SF1">
    <property type="entry name" value="UPF0102 PROTEIN YRAN"/>
    <property type="match status" value="1"/>
</dbReference>
<evidence type="ECO:0000313" key="3">
    <source>
        <dbReference type="EMBL" id="SDY19200.1"/>
    </source>
</evidence>
<dbReference type="InterPro" id="IPR011335">
    <property type="entry name" value="Restrct_endonuc-II-like"/>
</dbReference>
<dbReference type="EMBL" id="FNPR01000001">
    <property type="protein sequence ID" value="SDY19200.1"/>
    <property type="molecule type" value="Genomic_DNA"/>
</dbReference>
<dbReference type="InterPro" id="IPR003509">
    <property type="entry name" value="UPF0102_YraN-like"/>
</dbReference>
<gene>
    <name evidence="3" type="ORF">SAMN05444486_101672</name>
</gene>
<dbReference type="OrthoDB" id="9812968at2"/>
<dbReference type="GeneID" id="78123469"/>
<dbReference type="GO" id="GO:0004519">
    <property type="term" value="F:endonuclease activity"/>
    <property type="evidence" value="ECO:0007669"/>
    <property type="project" value="UniProtKB-KW"/>
</dbReference>
<protein>
    <recommendedName>
        <fullName evidence="2">UPF0102 protein SAMN05444486_101672</fullName>
    </recommendedName>
</protein>
<dbReference type="PANTHER" id="PTHR34039">
    <property type="entry name" value="UPF0102 PROTEIN YRAN"/>
    <property type="match status" value="1"/>
</dbReference>
<sequence length="131" mass="14318">METKILPKKTTSARQRGATAYHAGLAAESIAQRHYEQAGYTLLVQRWRGKAGEIDLIFSKNDETVFVEVKRARDFSQAVERIGPAQMVRIATAAEEYAARLPKGLLSSMRIDVALVNGTGACHVVKNAFGA</sequence>
<organism evidence="3 4">
    <name type="scientific">Lentibacter algarum</name>
    <dbReference type="NCBI Taxonomy" id="576131"/>
    <lineage>
        <taxon>Bacteria</taxon>
        <taxon>Pseudomonadati</taxon>
        <taxon>Pseudomonadota</taxon>
        <taxon>Alphaproteobacteria</taxon>
        <taxon>Rhodobacterales</taxon>
        <taxon>Roseobacteraceae</taxon>
        <taxon>Lentibacter</taxon>
    </lineage>
</organism>
<dbReference type="SUPFAM" id="SSF52980">
    <property type="entry name" value="Restriction endonuclease-like"/>
    <property type="match status" value="1"/>
</dbReference>
<dbReference type="RefSeq" id="WP_089887823.1">
    <property type="nucleotide sequence ID" value="NZ_CANMFH010000008.1"/>
</dbReference>
<name>A0A1H3HUV3_9RHOB</name>
<dbReference type="HAMAP" id="MF_00048">
    <property type="entry name" value="UPF0102"/>
    <property type="match status" value="1"/>
</dbReference>
<comment type="similarity">
    <text evidence="1 2">Belongs to the UPF0102 family.</text>
</comment>
<dbReference type="AlphaFoldDB" id="A0A1H3HUV3"/>
<dbReference type="Proteomes" id="UP000199026">
    <property type="component" value="Unassembled WGS sequence"/>
</dbReference>
<keyword evidence="3" id="KW-0378">Hydrolase</keyword>
<keyword evidence="3" id="KW-0540">Nuclease</keyword>